<proteinExistence type="predicted"/>
<evidence type="ECO:0000259" key="7">
    <source>
        <dbReference type="Pfam" id="PF07967"/>
    </source>
</evidence>
<dbReference type="Pfam" id="PF08600">
    <property type="entry name" value="NuBaID_C"/>
    <property type="match status" value="1"/>
</dbReference>
<evidence type="ECO:0000313" key="10">
    <source>
        <dbReference type="Proteomes" id="UP000014074"/>
    </source>
</evidence>
<feature type="compositionally biased region" description="Low complexity" evidence="6">
    <location>
        <begin position="444"/>
        <end position="454"/>
    </location>
</feature>
<dbReference type="GO" id="GO:0008270">
    <property type="term" value="F:zinc ion binding"/>
    <property type="evidence" value="ECO:0007669"/>
    <property type="project" value="UniProtKB-KW"/>
</dbReference>
<dbReference type="AlphaFoldDB" id="R8BWL5"/>
<dbReference type="PANTHER" id="PTHR15835">
    <property type="entry name" value="NUCLEAR-INTERACTING PARTNER OF ALK"/>
    <property type="match status" value="1"/>
</dbReference>
<feature type="region of interest" description="Disordered" evidence="6">
    <location>
        <begin position="442"/>
        <end position="484"/>
    </location>
</feature>
<dbReference type="PANTHER" id="PTHR15835:SF6">
    <property type="entry name" value="ZINC FINGER C3HC-TYPE PROTEIN 1"/>
    <property type="match status" value="1"/>
</dbReference>
<evidence type="ECO:0000313" key="9">
    <source>
        <dbReference type="EMBL" id="EOO03725.1"/>
    </source>
</evidence>
<keyword evidence="4" id="KW-0862">Zinc</keyword>
<evidence type="ECO:0000256" key="1">
    <source>
        <dbReference type="ARBA" id="ARBA00004123"/>
    </source>
</evidence>
<dbReference type="GeneID" id="19328144"/>
<evidence type="ECO:0000256" key="5">
    <source>
        <dbReference type="ARBA" id="ARBA00023242"/>
    </source>
</evidence>
<dbReference type="eggNOG" id="KOG4765">
    <property type="taxonomic scope" value="Eukaryota"/>
</dbReference>
<keyword evidence="10" id="KW-1185">Reference proteome</keyword>
<dbReference type="RefSeq" id="XP_007911523.1">
    <property type="nucleotide sequence ID" value="XM_007913332.1"/>
</dbReference>
<accession>R8BWL5</accession>
<comment type="subcellular location">
    <subcellularLocation>
        <location evidence="1">Nucleus</location>
    </subcellularLocation>
</comment>
<sequence length="523" mass="57531">MNATKRKFNALLQGIGSKSSTPLSTSDSNNASSSSLPRPSRDGVSPIGADSTTMLFSRDPLSRTNTNDSDVLLKRRRLGLPGSTTPGDGPLAPRPANGQTTISNVVLRKWSANGKDEKTVAPKYCPGDRDQLLKRLASFQELTDWTPKPDRVNEVEWAKRGWTCQGKERVRCTLCNKELVVKLNRKEVDGKEVPVLVASEIEEALVEKYAELIVTYHQEDCLWRKRGCDDSLLRLPLANPKTALEGLRQRYDELCARKDFLPYEFNLRLPVGLDVGLVLGYLPKNFFTEPAPPTTNPPSSSPNRTALALAVLGWQGLSNARIGPVPNSASCHTCLRRLGLWMFKSKEVDLETNTVLVPAPMDHLDAVREHRFFCPWKNAAAQKNPGASTHKSKVDIADPDKPGWELLVQVLKNDSYLRNRTTTAHRSAKSVNGPLIATATMAETPGRPTTAGAGTSDGSQIIITGPDGQEADLEDEKARDAKDKERWARLRKVKSLFDTKGSKKLRKTVSRPGTGHDSIRGGD</sequence>
<evidence type="ECO:0000256" key="4">
    <source>
        <dbReference type="ARBA" id="ARBA00022833"/>
    </source>
</evidence>
<dbReference type="Pfam" id="PF07967">
    <property type="entry name" value="zf-C3HC"/>
    <property type="match status" value="1"/>
</dbReference>
<keyword evidence="5" id="KW-0539">Nucleus</keyword>
<dbReference type="InterPro" id="IPR013909">
    <property type="entry name" value="NuBaID_C"/>
</dbReference>
<name>R8BWL5_PHAM7</name>
<feature type="compositionally biased region" description="Low complexity" evidence="6">
    <location>
        <begin position="17"/>
        <end position="38"/>
    </location>
</feature>
<dbReference type="GO" id="GO:0005634">
    <property type="term" value="C:nucleus"/>
    <property type="evidence" value="ECO:0007669"/>
    <property type="project" value="UniProtKB-SubCell"/>
</dbReference>
<dbReference type="KEGG" id="tmn:UCRPA7_739"/>
<dbReference type="HOGENOM" id="CLU_031412_0_0_1"/>
<feature type="domain" description="C3HC-type" evidence="7">
    <location>
        <begin position="126"/>
        <end position="264"/>
    </location>
</feature>
<evidence type="ECO:0000256" key="6">
    <source>
        <dbReference type="SAM" id="MobiDB-lite"/>
    </source>
</evidence>
<dbReference type="EMBL" id="KB932813">
    <property type="protein sequence ID" value="EOO03725.1"/>
    <property type="molecule type" value="Genomic_DNA"/>
</dbReference>
<protein>
    <submittedName>
        <fullName evidence="9">Putative c3hc zinc finger domain-containing protein</fullName>
    </submittedName>
</protein>
<dbReference type="OrthoDB" id="2592092at2759"/>
<gene>
    <name evidence="9" type="ORF">UCRPA7_739</name>
</gene>
<reference evidence="10" key="1">
    <citation type="journal article" date="2013" name="Genome Announc.">
        <title>Draft genome sequence of the ascomycete Phaeoacremonium aleophilum strain UCR-PA7, a causal agent of the esca disease complex in grapevines.</title>
        <authorList>
            <person name="Blanco-Ulate B."/>
            <person name="Rolshausen P."/>
            <person name="Cantu D."/>
        </authorList>
    </citation>
    <scope>NUCLEOTIDE SEQUENCE [LARGE SCALE GENOMIC DNA]</scope>
    <source>
        <strain evidence="10">UCR-PA7</strain>
    </source>
</reference>
<feature type="region of interest" description="Disordered" evidence="6">
    <location>
        <begin position="13"/>
        <end position="98"/>
    </location>
</feature>
<organism evidence="9 10">
    <name type="scientific">Phaeoacremonium minimum (strain UCR-PA7)</name>
    <name type="common">Esca disease fungus</name>
    <name type="synonym">Togninia minima</name>
    <dbReference type="NCBI Taxonomy" id="1286976"/>
    <lineage>
        <taxon>Eukaryota</taxon>
        <taxon>Fungi</taxon>
        <taxon>Dikarya</taxon>
        <taxon>Ascomycota</taxon>
        <taxon>Pezizomycotina</taxon>
        <taxon>Sordariomycetes</taxon>
        <taxon>Sordariomycetidae</taxon>
        <taxon>Togniniales</taxon>
        <taxon>Togniniaceae</taxon>
        <taxon>Phaeoacremonium</taxon>
    </lineage>
</organism>
<evidence type="ECO:0000259" key="8">
    <source>
        <dbReference type="Pfam" id="PF08600"/>
    </source>
</evidence>
<feature type="region of interest" description="Disordered" evidence="6">
    <location>
        <begin position="501"/>
        <end position="523"/>
    </location>
</feature>
<evidence type="ECO:0000256" key="3">
    <source>
        <dbReference type="ARBA" id="ARBA00022771"/>
    </source>
</evidence>
<evidence type="ECO:0000256" key="2">
    <source>
        <dbReference type="ARBA" id="ARBA00022723"/>
    </source>
</evidence>
<dbReference type="InterPro" id="IPR012935">
    <property type="entry name" value="NuBaID_N"/>
</dbReference>
<feature type="domain" description="NuBaID C-terminal" evidence="8">
    <location>
        <begin position="306"/>
        <end position="417"/>
    </location>
</feature>
<keyword evidence="2" id="KW-0479">Metal-binding</keyword>
<keyword evidence="3" id="KW-0863">Zinc-finger</keyword>
<dbReference type="Proteomes" id="UP000014074">
    <property type="component" value="Unassembled WGS sequence"/>
</dbReference>